<organism evidence="2 3">
    <name type="scientific">Chryseobacterium profundimaris</name>
    <dbReference type="NCBI Taxonomy" id="1387275"/>
    <lineage>
        <taxon>Bacteria</taxon>
        <taxon>Pseudomonadati</taxon>
        <taxon>Bacteroidota</taxon>
        <taxon>Flavobacteriia</taxon>
        <taxon>Flavobacteriales</taxon>
        <taxon>Weeksellaceae</taxon>
        <taxon>Chryseobacterium group</taxon>
        <taxon>Chryseobacterium</taxon>
    </lineage>
</organism>
<evidence type="ECO:0000313" key="2">
    <source>
        <dbReference type="EMBL" id="SMP15027.1"/>
    </source>
</evidence>
<dbReference type="Gene3D" id="2.30.42.10">
    <property type="match status" value="1"/>
</dbReference>
<name>A0ABY1NQN2_9FLAO</name>
<keyword evidence="3" id="KW-1185">Reference proteome</keyword>
<dbReference type="Pfam" id="PF03572">
    <property type="entry name" value="Peptidase_S41"/>
    <property type="match status" value="1"/>
</dbReference>
<dbReference type="Gene3D" id="3.30.750.170">
    <property type="match status" value="1"/>
</dbReference>
<dbReference type="InterPro" id="IPR029045">
    <property type="entry name" value="ClpP/crotonase-like_dom_sf"/>
</dbReference>
<proteinExistence type="predicted"/>
<dbReference type="RefSeq" id="WP_283421626.1">
    <property type="nucleotide sequence ID" value="NZ_FXTZ01000003.1"/>
</dbReference>
<evidence type="ECO:0000259" key="1">
    <source>
        <dbReference type="SMART" id="SM00245"/>
    </source>
</evidence>
<evidence type="ECO:0000313" key="3">
    <source>
        <dbReference type="Proteomes" id="UP001157960"/>
    </source>
</evidence>
<dbReference type="Pfam" id="PF18294">
    <property type="entry name" value="Pept_S41_N"/>
    <property type="match status" value="1"/>
</dbReference>
<dbReference type="SUPFAM" id="SSF52096">
    <property type="entry name" value="ClpP/crotonase"/>
    <property type="match status" value="1"/>
</dbReference>
<dbReference type="EMBL" id="FXTZ01000003">
    <property type="protein sequence ID" value="SMP15027.1"/>
    <property type="molecule type" value="Genomic_DNA"/>
</dbReference>
<dbReference type="PANTHER" id="PTHR32060:SF30">
    <property type="entry name" value="CARBOXY-TERMINAL PROCESSING PROTEASE CTPA"/>
    <property type="match status" value="1"/>
</dbReference>
<dbReference type="PANTHER" id="PTHR32060">
    <property type="entry name" value="TAIL-SPECIFIC PROTEASE"/>
    <property type="match status" value="1"/>
</dbReference>
<protein>
    <submittedName>
        <fullName evidence="2">Peptidase family S41</fullName>
    </submittedName>
</protein>
<accession>A0ABY1NQN2</accession>
<reference evidence="2 3" key="1">
    <citation type="submission" date="2017-05" db="EMBL/GenBank/DDBJ databases">
        <authorList>
            <person name="Varghese N."/>
            <person name="Submissions S."/>
        </authorList>
    </citation>
    <scope>NUCLEOTIDE SEQUENCE [LARGE SCALE GENOMIC DNA]</scope>
    <source>
        <strain evidence="2 3">DSM 28214</strain>
    </source>
</reference>
<gene>
    <name evidence="2" type="ORF">SAMN06264346_103106</name>
</gene>
<comment type="caution">
    <text evidence="2">The sequence shown here is derived from an EMBL/GenBank/DDBJ whole genome shotgun (WGS) entry which is preliminary data.</text>
</comment>
<dbReference type="InterPro" id="IPR036034">
    <property type="entry name" value="PDZ_sf"/>
</dbReference>
<dbReference type="InterPro" id="IPR041613">
    <property type="entry name" value="Pept_S41_N"/>
</dbReference>
<dbReference type="Proteomes" id="UP001157960">
    <property type="component" value="Unassembled WGS sequence"/>
</dbReference>
<feature type="domain" description="Tail specific protease" evidence="1">
    <location>
        <begin position="161"/>
        <end position="395"/>
    </location>
</feature>
<dbReference type="InterPro" id="IPR005151">
    <property type="entry name" value="Tail-specific_protease"/>
</dbReference>
<dbReference type="CDD" id="cd07561">
    <property type="entry name" value="Peptidase_S41_CPP_like"/>
    <property type="match status" value="1"/>
</dbReference>
<sequence length="453" mass="50332">MKDFFKIQFLWIMLLSAVTVSCNRTDDEAPNFPEGTTEYTNLWIQDSMRRYYYWADQMPAKPDYHLPVKDFFKSLLSSQDRFSFIVNTTDPNTYPKSVRNLFGFDYAILQLSGGEVVTVIKLVLKNSPASNSGLERGMIIKKINGQAITASNAQQLTESISGKTVIELTVGNWQNGSVIDEKNITVYYGYSQEQPLLSKIFEQNGKKTGYLYMYDFPDGMTSSLKQKFSEFKSSGIQELILDLRYNYGGSVSSAAALCAMIPPGISGDSQFIIYKGNKNGGEVKRTFSQQIAYDPGALSFTTLHANSLGLNKVYVLTSKSTASAAEIVINNLKPYIEVIQVGEATLGKDMAGFSIEDKRQPKKITWQIHPVIYKVFNANTEGGYVNGISPQFAVNEFNSLPVLPLGDPNEALLSSVLSKIYSKQGNTNMDENKVKVLFQSDSPAAEFSGLNFK</sequence>
<dbReference type="PROSITE" id="PS51257">
    <property type="entry name" value="PROKAR_LIPOPROTEIN"/>
    <property type="match status" value="1"/>
</dbReference>
<dbReference type="SMART" id="SM00245">
    <property type="entry name" value="TSPc"/>
    <property type="match status" value="1"/>
</dbReference>
<dbReference type="SUPFAM" id="SSF50156">
    <property type="entry name" value="PDZ domain-like"/>
    <property type="match status" value="1"/>
</dbReference>
<dbReference type="Gene3D" id="3.90.226.10">
    <property type="entry name" value="2-enoyl-CoA Hydratase, Chain A, domain 1"/>
    <property type="match status" value="1"/>
</dbReference>